<accession>A0A0N4US59</accession>
<gene>
    <name evidence="2" type="ORF">DME_LOCUS4282</name>
</gene>
<dbReference type="STRING" id="318479.A0A0N4US59"/>
<dbReference type="Pfam" id="PF03134">
    <property type="entry name" value="TB2_DP1_HVA22"/>
    <property type="match status" value="1"/>
</dbReference>
<organism evidence="3 5">
    <name type="scientific">Dracunculus medinensis</name>
    <name type="common">Guinea worm</name>
    <dbReference type="NCBI Taxonomy" id="318479"/>
    <lineage>
        <taxon>Eukaryota</taxon>
        <taxon>Metazoa</taxon>
        <taxon>Ecdysozoa</taxon>
        <taxon>Nematoda</taxon>
        <taxon>Chromadorea</taxon>
        <taxon>Rhabditida</taxon>
        <taxon>Spirurina</taxon>
        <taxon>Dracunculoidea</taxon>
        <taxon>Dracunculidae</taxon>
        <taxon>Dracunculus</taxon>
    </lineage>
</organism>
<dbReference type="WBParaSite" id="DME_0001089101-mRNA-1">
    <property type="protein sequence ID" value="DME_0001089101-mRNA-1"/>
    <property type="gene ID" value="DME_0001089101"/>
</dbReference>
<comment type="similarity">
    <text evidence="1">Belongs to the DP1 family.</text>
</comment>
<keyword evidence="1" id="KW-1133">Transmembrane helix</keyword>
<dbReference type="Proteomes" id="UP000274756">
    <property type="component" value="Unassembled WGS sequence"/>
</dbReference>
<evidence type="ECO:0000256" key="1">
    <source>
        <dbReference type="RuleBase" id="RU362006"/>
    </source>
</evidence>
<proteinExistence type="inferred from homology"/>
<dbReference type="PANTHER" id="PTHR12300:SF34">
    <property type="entry name" value="RECEPTOR EXPRESSION-ENHANCING PROTEIN"/>
    <property type="match status" value="1"/>
</dbReference>
<dbReference type="GO" id="GO:0016020">
    <property type="term" value="C:membrane"/>
    <property type="evidence" value="ECO:0007669"/>
    <property type="project" value="UniProtKB-SubCell"/>
</dbReference>
<dbReference type="AlphaFoldDB" id="A0A0N4US59"/>
<evidence type="ECO:0000313" key="5">
    <source>
        <dbReference type="WBParaSite" id="DME_0001089101-mRNA-1"/>
    </source>
</evidence>
<dbReference type="InterPro" id="IPR004345">
    <property type="entry name" value="TB2_DP1_HVA22"/>
</dbReference>
<dbReference type="PANTHER" id="PTHR12300">
    <property type="entry name" value="HVA22-LIKE PROTEINS"/>
    <property type="match status" value="1"/>
</dbReference>
<evidence type="ECO:0000313" key="3">
    <source>
        <dbReference type="Proteomes" id="UP000038040"/>
    </source>
</evidence>
<feature type="transmembrane region" description="Helical" evidence="1">
    <location>
        <begin position="64"/>
        <end position="85"/>
    </location>
</feature>
<evidence type="ECO:0000313" key="4">
    <source>
        <dbReference type="Proteomes" id="UP000274756"/>
    </source>
</evidence>
<dbReference type="Proteomes" id="UP000038040">
    <property type="component" value="Unplaced"/>
</dbReference>
<dbReference type="OrthoDB" id="5913021at2759"/>
<dbReference type="EMBL" id="UYYG01000586">
    <property type="protein sequence ID" value="VDN54309.1"/>
    <property type="molecule type" value="Genomic_DNA"/>
</dbReference>
<feature type="transmembrane region" description="Helical" evidence="1">
    <location>
        <begin position="14"/>
        <end position="43"/>
    </location>
</feature>
<name>A0A0N4US59_DRAME</name>
<reference evidence="5" key="1">
    <citation type="submission" date="2017-02" db="UniProtKB">
        <authorList>
            <consortium name="WormBaseParasite"/>
        </authorList>
    </citation>
    <scope>IDENTIFICATION</scope>
</reference>
<protein>
    <recommendedName>
        <fullName evidence="1">Receptor expression-enhancing protein</fullName>
    </recommendedName>
</protein>
<reference evidence="2 4" key="2">
    <citation type="submission" date="2018-11" db="EMBL/GenBank/DDBJ databases">
        <authorList>
            <consortium name="Pathogen Informatics"/>
        </authorList>
    </citation>
    <scope>NUCLEOTIDE SEQUENCE [LARGE SCALE GENOMIC DNA]</scope>
</reference>
<feature type="transmembrane region" description="Helical" evidence="1">
    <location>
        <begin position="91"/>
        <end position="109"/>
    </location>
</feature>
<evidence type="ECO:0000313" key="2">
    <source>
        <dbReference type="EMBL" id="VDN54309.1"/>
    </source>
</evidence>
<sequence length="144" mass="16670">MAEKEYKSADDGRFLYAVITTLAVYMIIGSFAQFLCTIIGFAYPAYASVKAIRTSNKDEEIRWLIYWTNFAVFSLTDFFSEIIVAYFPGYWLLKISFFLYAFFLLYLYLPQTNGAFIIYNKYVDPSVAKIDEIVSSYTTHICST</sequence>
<comment type="subcellular location">
    <subcellularLocation>
        <location evidence="1">Membrane</location>
        <topology evidence="1">Multi-pass membrane protein</topology>
    </subcellularLocation>
</comment>
<keyword evidence="1" id="KW-0472">Membrane</keyword>
<keyword evidence="4" id="KW-1185">Reference proteome</keyword>
<keyword evidence="1" id="KW-0812">Transmembrane</keyword>